<feature type="region of interest" description="Disordered" evidence="3">
    <location>
        <begin position="143"/>
        <end position="172"/>
    </location>
</feature>
<evidence type="ECO:0000256" key="1">
    <source>
        <dbReference type="ARBA" id="ARBA00022801"/>
    </source>
</evidence>
<dbReference type="EMBL" id="CP036262">
    <property type="protein sequence ID" value="QDS94712.1"/>
    <property type="molecule type" value="Genomic_DNA"/>
</dbReference>
<feature type="compositionally biased region" description="Basic and acidic residues" evidence="3">
    <location>
        <begin position="152"/>
        <end position="162"/>
    </location>
</feature>
<feature type="coiled-coil region" evidence="2">
    <location>
        <begin position="1129"/>
        <end position="1156"/>
    </location>
</feature>
<dbReference type="PANTHER" id="PTHR45766:SF6">
    <property type="entry name" value="SWI_SNF-RELATED MATRIX-ASSOCIATED ACTIN-DEPENDENT REGULATOR OF CHROMATIN SUBFAMILY A-LIKE PROTEIN 1"/>
    <property type="match status" value="1"/>
</dbReference>
<dbReference type="PANTHER" id="PTHR45766">
    <property type="entry name" value="DNA ANNEALING HELICASE AND ENDONUCLEASE ZRANB3 FAMILY MEMBER"/>
    <property type="match status" value="1"/>
</dbReference>
<dbReference type="PROSITE" id="PS51192">
    <property type="entry name" value="HELICASE_ATP_BIND_1"/>
    <property type="match status" value="1"/>
</dbReference>
<dbReference type="GO" id="GO:0005524">
    <property type="term" value="F:ATP binding"/>
    <property type="evidence" value="ECO:0007669"/>
    <property type="project" value="InterPro"/>
</dbReference>
<dbReference type="SMART" id="SM00487">
    <property type="entry name" value="DEXDc"/>
    <property type="match status" value="1"/>
</dbReference>
<gene>
    <name evidence="6" type="primary">rapA_2</name>
    <name evidence="6" type="ORF">FF011L_34920</name>
</gene>
<dbReference type="KEGG" id="rml:FF011L_34920"/>
<evidence type="ECO:0000256" key="2">
    <source>
        <dbReference type="SAM" id="Coils"/>
    </source>
</evidence>
<sequence length="1200" mass="135218">MNELLHLSTRAFAGFLSINLPQLGDNWWQKFVVSALSFQQQRLVAEKRIDDVKQFDFAALVRIVDQNWYNLARSLNLPREGRSWIKELQTIRNRWAHLSSESVSASDRYRDADTLARVLAMLDADGVLRGEVEKYKNKAIAEMSSLNSTKEPTPKSDQRDAVDAPISTPVAEPDVEPEHATKFFRLGDIVALRSDSSVLVPIIGIDTSGSEVRYSVFHEGATAQYYERQLTADQQPSVESSALTAKELHAHLTSLILLSPSSTKLFSLRSGRVQFVPYQYRPVLKLVRADRPRLLIADEVGVGKTIEAGLIIKELKSRMDISSVLIICPKALVAERKWFLEMKRFDEQFTALDGSTLRHCIEETDLEGEWPQQYEKAIVPFSLFDSNLLFGSEGKSRRAKEGLLSLDPPPKFDLVIVDEAHHLRNPQTFLHQGVRYFCENAEAVVFLSATPVQLGSEDLFTLLNVLRPDLVIDHASFNQMAAPNKPINAAVSECRSAEDGWQGRAVDHLQEAADTQWGKLFLRESPAFQSAFDLLRSDEIPDQKRVAVTRTIEELYTFSSLINRTRRRDIGEFTVRTPETLNAQFTAGQQELHDKLLETIANILSASHGQQNVKFMMTTVRRQAASCLYGLKPLLSDILRGKLKDLEVTDESGEAPTELAPALLSQIKACVDEIISLAENLDHNDRKADELLKVLRDKGKMQNNKSLLFTTFRHTLSYLADRCEQEGLRFGVIHGGIPDEERASLRKRFSFDKERDDAIDVLLSSEVGCEGLDFQFCDLLVNYDLPWNPMRIEQRIGRIDRYGQKSKSVAIVNLITPGTVDAEIYERCLLRIGVFNHSVGGSEEILGEITEQLRSIEESFALTAEQRESQLQQLADNGIRRIQEEQALESKQAELFGLNVPNQTWEQEIEEAESFWLSAESLQKTVEAYLASKLEPLGEYILGEKSLKTLRLNQEARATLLDALRRSPRSTEPVWRHWEKWLKGDMPTLSVTFDQKSAAENNGSTYLNVLHPLLRQAAEELQRNETPTVGLEIVDTTLVPGDYAFAVHQWRNTGVKPDETLVAVCDSPEIEARLMTLLQTATDSTDGTSLEAEQTKELDARHHSKWSDARAEHIARNVELVQHRIQSLLASGTARCQLLENQINAATNEKIALMKKRELASAQRDGKRRLEELEKSSETADIHAKQVVVGILRVKSGVAK</sequence>
<evidence type="ECO:0000313" key="6">
    <source>
        <dbReference type="EMBL" id="QDS94712.1"/>
    </source>
</evidence>
<dbReference type="OrthoDB" id="9814088at2"/>
<evidence type="ECO:0000313" key="7">
    <source>
        <dbReference type="Proteomes" id="UP000320672"/>
    </source>
</evidence>
<dbReference type="Pfam" id="PF00176">
    <property type="entry name" value="SNF2-rel_dom"/>
    <property type="match status" value="1"/>
</dbReference>
<accession>A0A517MII7</accession>
<reference evidence="6 7" key="1">
    <citation type="submission" date="2019-02" db="EMBL/GenBank/DDBJ databases">
        <title>Deep-cultivation of Planctomycetes and their phenomic and genomic characterization uncovers novel biology.</title>
        <authorList>
            <person name="Wiegand S."/>
            <person name="Jogler M."/>
            <person name="Boedeker C."/>
            <person name="Pinto D."/>
            <person name="Vollmers J."/>
            <person name="Rivas-Marin E."/>
            <person name="Kohn T."/>
            <person name="Peeters S.H."/>
            <person name="Heuer A."/>
            <person name="Rast P."/>
            <person name="Oberbeckmann S."/>
            <person name="Bunk B."/>
            <person name="Jeske O."/>
            <person name="Meyerdierks A."/>
            <person name="Storesund J.E."/>
            <person name="Kallscheuer N."/>
            <person name="Luecker S."/>
            <person name="Lage O.M."/>
            <person name="Pohl T."/>
            <person name="Merkel B.J."/>
            <person name="Hornburger P."/>
            <person name="Mueller R.-W."/>
            <person name="Bruemmer F."/>
            <person name="Labrenz M."/>
            <person name="Spormann A.M."/>
            <person name="Op den Camp H."/>
            <person name="Overmann J."/>
            <person name="Amann R."/>
            <person name="Jetten M.S.M."/>
            <person name="Mascher T."/>
            <person name="Medema M.H."/>
            <person name="Devos D.P."/>
            <person name="Kaster A.-K."/>
            <person name="Ovreas L."/>
            <person name="Rohde M."/>
            <person name="Galperin M.Y."/>
            <person name="Jogler C."/>
        </authorList>
    </citation>
    <scope>NUCLEOTIDE SEQUENCE [LARGE SCALE GENOMIC DNA]</scope>
    <source>
        <strain evidence="6 7">FF011L</strain>
    </source>
</reference>
<organism evidence="6 7">
    <name type="scientific">Roseimaritima multifibrata</name>
    <dbReference type="NCBI Taxonomy" id="1930274"/>
    <lineage>
        <taxon>Bacteria</taxon>
        <taxon>Pseudomonadati</taxon>
        <taxon>Planctomycetota</taxon>
        <taxon>Planctomycetia</taxon>
        <taxon>Pirellulales</taxon>
        <taxon>Pirellulaceae</taxon>
        <taxon>Roseimaritima</taxon>
    </lineage>
</organism>
<dbReference type="EC" id="3.6.4.-" evidence="6"/>
<feature type="domain" description="Helicase C-terminal" evidence="5">
    <location>
        <begin position="687"/>
        <end position="875"/>
    </location>
</feature>
<dbReference type="InterPro" id="IPR041650">
    <property type="entry name" value="HEPN_Swt1"/>
</dbReference>
<keyword evidence="7" id="KW-1185">Reference proteome</keyword>
<dbReference type="Proteomes" id="UP000320672">
    <property type="component" value="Chromosome"/>
</dbReference>
<dbReference type="InterPro" id="IPR000330">
    <property type="entry name" value="SNF2_N"/>
</dbReference>
<dbReference type="GO" id="GO:0016787">
    <property type="term" value="F:hydrolase activity"/>
    <property type="evidence" value="ECO:0007669"/>
    <property type="project" value="UniProtKB-KW"/>
</dbReference>
<dbReference type="InterPro" id="IPR014001">
    <property type="entry name" value="Helicase_ATP-bd"/>
</dbReference>
<proteinExistence type="predicted"/>
<evidence type="ECO:0000259" key="4">
    <source>
        <dbReference type="PROSITE" id="PS51192"/>
    </source>
</evidence>
<name>A0A517MII7_9BACT</name>
<dbReference type="PROSITE" id="PS51194">
    <property type="entry name" value="HELICASE_CTER"/>
    <property type="match status" value="1"/>
</dbReference>
<dbReference type="Pfam" id="PF00271">
    <property type="entry name" value="Helicase_C"/>
    <property type="match status" value="1"/>
</dbReference>
<dbReference type="SUPFAM" id="SSF52540">
    <property type="entry name" value="P-loop containing nucleoside triphosphate hydrolases"/>
    <property type="match status" value="2"/>
</dbReference>
<evidence type="ECO:0000259" key="5">
    <source>
        <dbReference type="PROSITE" id="PS51194"/>
    </source>
</evidence>
<dbReference type="RefSeq" id="WP_145352687.1">
    <property type="nucleotide sequence ID" value="NZ_CP036262.1"/>
</dbReference>
<dbReference type="CDD" id="cd18793">
    <property type="entry name" value="SF2_C_SNF"/>
    <property type="match status" value="1"/>
</dbReference>
<dbReference type="SMART" id="SM00490">
    <property type="entry name" value="HELICc"/>
    <property type="match status" value="1"/>
</dbReference>
<dbReference type="AlphaFoldDB" id="A0A517MII7"/>
<keyword evidence="1 6" id="KW-0378">Hydrolase</keyword>
<dbReference type="InterPro" id="IPR001650">
    <property type="entry name" value="Helicase_C-like"/>
</dbReference>
<keyword evidence="2" id="KW-0175">Coiled coil</keyword>
<evidence type="ECO:0000256" key="3">
    <source>
        <dbReference type="SAM" id="MobiDB-lite"/>
    </source>
</evidence>
<feature type="domain" description="Helicase ATP-binding" evidence="4">
    <location>
        <begin position="285"/>
        <end position="469"/>
    </location>
</feature>
<dbReference type="InterPro" id="IPR027417">
    <property type="entry name" value="P-loop_NTPase"/>
</dbReference>
<protein>
    <submittedName>
        <fullName evidence="6">RNA polymerase-associated protein RapA</fullName>
        <ecNumber evidence="6">3.6.4.-</ecNumber>
    </submittedName>
</protein>
<dbReference type="Pfam" id="PF18731">
    <property type="entry name" value="HEPN_Swt1"/>
    <property type="match status" value="1"/>
</dbReference>
<dbReference type="InterPro" id="IPR049730">
    <property type="entry name" value="SNF2/RAD54-like_C"/>
</dbReference>
<dbReference type="Gene3D" id="3.40.50.10810">
    <property type="entry name" value="Tandem AAA-ATPase domain"/>
    <property type="match status" value="1"/>
</dbReference>
<dbReference type="InterPro" id="IPR038718">
    <property type="entry name" value="SNF2-like_sf"/>
</dbReference>
<dbReference type="Gene3D" id="3.40.50.300">
    <property type="entry name" value="P-loop containing nucleotide triphosphate hydrolases"/>
    <property type="match status" value="1"/>
</dbReference>